<keyword evidence="3" id="KW-1185">Reference proteome</keyword>
<dbReference type="OrthoDB" id="1495892at2"/>
<evidence type="ECO:0000259" key="1">
    <source>
        <dbReference type="Pfam" id="PF12867"/>
    </source>
</evidence>
<protein>
    <recommendedName>
        <fullName evidence="1">DinB-like domain-containing protein</fullName>
    </recommendedName>
</protein>
<dbReference type="EMBL" id="CP022957">
    <property type="protein sequence ID" value="ASV30739.1"/>
    <property type="molecule type" value="Genomic_DNA"/>
</dbReference>
<name>A0A223V7C3_9FLAO</name>
<evidence type="ECO:0000313" key="3">
    <source>
        <dbReference type="Proteomes" id="UP000215244"/>
    </source>
</evidence>
<dbReference type="AlphaFoldDB" id="A0A223V7C3"/>
<reference evidence="2 3" key="1">
    <citation type="submission" date="2017-08" db="EMBL/GenBank/DDBJ databases">
        <title>The complete genome sequence of Maribacter sp. B1, isolated from deep-sea sediment.</title>
        <authorList>
            <person name="Wu Y.-H."/>
            <person name="Cheng H."/>
            <person name="Xu X.-W."/>
        </authorList>
    </citation>
    <scope>NUCLEOTIDE SEQUENCE [LARGE SCALE GENOMIC DNA]</scope>
    <source>
        <strain evidence="2 3">B1</strain>
    </source>
</reference>
<evidence type="ECO:0000313" key="2">
    <source>
        <dbReference type="EMBL" id="ASV30739.1"/>
    </source>
</evidence>
<dbReference type="KEGG" id="marb:CJ263_11210"/>
<sequence>MIREDLRNTIDLWTRDIEELSFEQLCKKPSPNSWSLGQVCMHLIDATHYFLEQAVICSSNNENSNEEMKPNAKIMFVDNEFPNERIEGPPSNSFTLQPKSKEEILSSFAKIKESIVHVERQVSNSTHEGKTKHPGLGYFSATEWLQFAEMHFRHHFRQRDRIMAFLKID</sequence>
<proteinExistence type="predicted"/>
<dbReference type="Gene3D" id="1.20.120.450">
    <property type="entry name" value="dinb family like domain"/>
    <property type="match status" value="1"/>
</dbReference>
<dbReference type="RefSeq" id="WP_094997357.1">
    <property type="nucleotide sequence ID" value="NZ_BMJL01000003.1"/>
</dbReference>
<dbReference type="SUPFAM" id="SSF109854">
    <property type="entry name" value="DinB/YfiT-like putative metalloenzymes"/>
    <property type="match status" value="1"/>
</dbReference>
<dbReference type="InterPro" id="IPR024775">
    <property type="entry name" value="DinB-like"/>
</dbReference>
<organism evidence="2 3">
    <name type="scientific">Maribacter cobaltidurans</name>
    <dbReference type="NCBI Taxonomy" id="1178778"/>
    <lineage>
        <taxon>Bacteria</taxon>
        <taxon>Pseudomonadati</taxon>
        <taxon>Bacteroidota</taxon>
        <taxon>Flavobacteriia</taxon>
        <taxon>Flavobacteriales</taxon>
        <taxon>Flavobacteriaceae</taxon>
        <taxon>Maribacter</taxon>
    </lineage>
</organism>
<dbReference type="InterPro" id="IPR034660">
    <property type="entry name" value="DinB/YfiT-like"/>
</dbReference>
<accession>A0A223V7C3</accession>
<dbReference type="Proteomes" id="UP000215244">
    <property type="component" value="Chromosome"/>
</dbReference>
<gene>
    <name evidence="2" type="ORF">CJ263_11210</name>
</gene>
<dbReference type="Pfam" id="PF12867">
    <property type="entry name" value="DinB_2"/>
    <property type="match status" value="1"/>
</dbReference>
<feature type="domain" description="DinB-like" evidence="1">
    <location>
        <begin position="17"/>
        <end position="158"/>
    </location>
</feature>